<dbReference type="GO" id="GO:0003677">
    <property type="term" value="F:DNA binding"/>
    <property type="evidence" value="ECO:0007669"/>
    <property type="project" value="UniProtKB-KW"/>
</dbReference>
<dbReference type="Proteomes" id="UP000469011">
    <property type="component" value="Unassembled WGS sequence"/>
</dbReference>
<dbReference type="Pfam" id="PF12441">
    <property type="entry name" value="CopG_antitoxin"/>
    <property type="match status" value="1"/>
</dbReference>
<dbReference type="AlphaFoldDB" id="A0A6N9TBG3"/>
<gene>
    <name evidence="1" type="ORF">GTK09_17445</name>
</gene>
<dbReference type="InterPro" id="IPR022148">
    <property type="entry name" value="CopG_antitoxin"/>
</dbReference>
<evidence type="ECO:0000313" key="1">
    <source>
        <dbReference type="EMBL" id="NDW06208.1"/>
    </source>
</evidence>
<sequence>MTGKTEPQPIFDSEEERAEFEFHDSDEWVSVENFDEQRRRLELAARQMLEGSARQQISISISERDLARLKTRAAEKGIPYETLIDSILHEYAEA</sequence>
<proteinExistence type="predicted"/>
<accession>A0A6N9TBG3</accession>
<reference evidence="1 2" key="1">
    <citation type="submission" date="2020-01" db="EMBL/GenBank/DDBJ databases">
        <title>Jiella pacifica sp. nov.</title>
        <authorList>
            <person name="Xue Z."/>
            <person name="Zhu S."/>
            <person name="Chen J."/>
            <person name="Yang J."/>
        </authorList>
    </citation>
    <scope>NUCLEOTIDE SEQUENCE [LARGE SCALE GENOMIC DNA]</scope>
    <source>
        <strain evidence="1 2">40Bstr34</strain>
    </source>
</reference>
<comment type="caution">
    <text evidence="1">The sequence shown here is derived from an EMBL/GenBank/DDBJ whole genome shotgun (WGS) entry which is preliminary data.</text>
</comment>
<dbReference type="RefSeq" id="WP_163464747.1">
    <property type="nucleotide sequence ID" value="NZ_JAAAMG010000015.1"/>
</dbReference>
<evidence type="ECO:0000313" key="2">
    <source>
        <dbReference type="Proteomes" id="UP000469011"/>
    </source>
</evidence>
<keyword evidence="2" id="KW-1185">Reference proteome</keyword>
<keyword evidence="1" id="KW-0238">DNA-binding</keyword>
<organism evidence="1 2">
    <name type="scientific">Jiella pacifica</name>
    <dbReference type="NCBI Taxonomy" id="2696469"/>
    <lineage>
        <taxon>Bacteria</taxon>
        <taxon>Pseudomonadati</taxon>
        <taxon>Pseudomonadota</taxon>
        <taxon>Alphaproteobacteria</taxon>
        <taxon>Hyphomicrobiales</taxon>
        <taxon>Aurantimonadaceae</taxon>
        <taxon>Jiella</taxon>
    </lineage>
</organism>
<dbReference type="EMBL" id="JAAAMG010000015">
    <property type="protein sequence ID" value="NDW06208.1"/>
    <property type="molecule type" value="Genomic_DNA"/>
</dbReference>
<name>A0A6N9TBG3_9HYPH</name>
<protein>
    <submittedName>
        <fullName evidence="1">DNA-binding protein</fullName>
    </submittedName>
</protein>